<dbReference type="Gene3D" id="3.30.420.10">
    <property type="entry name" value="Ribonuclease H-like superfamily/Ribonuclease H"/>
    <property type="match status" value="1"/>
</dbReference>
<evidence type="ECO:0000313" key="4">
    <source>
        <dbReference type="EMBL" id="GJT74766.1"/>
    </source>
</evidence>
<feature type="compositionally biased region" description="Polar residues" evidence="2">
    <location>
        <begin position="1544"/>
        <end position="1557"/>
    </location>
</feature>
<dbReference type="Pfam" id="PF25597">
    <property type="entry name" value="SH3_retrovirus"/>
    <property type="match status" value="2"/>
</dbReference>
<feature type="domain" description="Integrase catalytic" evidence="3">
    <location>
        <begin position="741"/>
        <end position="908"/>
    </location>
</feature>
<keyword evidence="1" id="KW-0378">Hydrolase</keyword>
<name>A0ABQ5GGZ2_9ASTR</name>
<evidence type="ECO:0000259" key="3">
    <source>
        <dbReference type="PROSITE" id="PS50994"/>
    </source>
</evidence>
<feature type="compositionally biased region" description="Polar residues" evidence="2">
    <location>
        <begin position="1008"/>
        <end position="1017"/>
    </location>
</feature>
<feature type="region of interest" description="Disordered" evidence="2">
    <location>
        <begin position="341"/>
        <end position="362"/>
    </location>
</feature>
<dbReference type="InterPro" id="IPR012337">
    <property type="entry name" value="RNaseH-like_sf"/>
</dbReference>
<evidence type="ECO:0000313" key="5">
    <source>
        <dbReference type="Proteomes" id="UP001151760"/>
    </source>
</evidence>
<dbReference type="InterPro" id="IPR054722">
    <property type="entry name" value="PolX-like_BBD"/>
</dbReference>
<feature type="compositionally biased region" description="Polar residues" evidence="2">
    <location>
        <begin position="1568"/>
        <end position="1580"/>
    </location>
</feature>
<dbReference type="PROSITE" id="PS50994">
    <property type="entry name" value="INTEGRASE"/>
    <property type="match status" value="1"/>
</dbReference>
<protein>
    <submittedName>
        <fullName evidence="4">Ribonuclease H-like domain-containing protein</fullName>
    </submittedName>
</protein>
<keyword evidence="5" id="KW-1185">Reference proteome</keyword>
<dbReference type="InterPro" id="IPR036397">
    <property type="entry name" value="RNaseH_sf"/>
</dbReference>
<feature type="compositionally biased region" description="Polar residues" evidence="2">
    <location>
        <begin position="432"/>
        <end position="441"/>
    </location>
</feature>
<keyword evidence="1" id="KW-0645">Protease</keyword>
<reference evidence="4" key="2">
    <citation type="submission" date="2022-01" db="EMBL/GenBank/DDBJ databases">
        <authorList>
            <person name="Yamashiro T."/>
            <person name="Shiraishi A."/>
            <person name="Satake H."/>
            <person name="Nakayama K."/>
        </authorList>
    </citation>
    <scope>NUCLEOTIDE SEQUENCE</scope>
</reference>
<accession>A0ABQ5GGZ2</accession>
<feature type="compositionally biased region" description="Low complexity" evidence="2">
    <location>
        <begin position="1521"/>
        <end position="1536"/>
    </location>
</feature>
<evidence type="ECO:0000256" key="2">
    <source>
        <dbReference type="SAM" id="MobiDB-lite"/>
    </source>
</evidence>
<dbReference type="PANTHER" id="PTHR42648">
    <property type="entry name" value="TRANSPOSASE, PUTATIVE-RELATED"/>
    <property type="match status" value="1"/>
</dbReference>
<feature type="region of interest" description="Disordered" evidence="2">
    <location>
        <begin position="286"/>
        <end position="324"/>
    </location>
</feature>
<gene>
    <name evidence="4" type="ORF">Tco_1041491</name>
</gene>
<evidence type="ECO:0000256" key="1">
    <source>
        <dbReference type="ARBA" id="ARBA00022670"/>
    </source>
</evidence>
<feature type="region of interest" description="Disordered" evidence="2">
    <location>
        <begin position="1483"/>
        <end position="1580"/>
    </location>
</feature>
<sequence>MMYISTRLQSLSCIIDDKARYSAFKVTEVKTDEPKALVSVDSMVNWSDHAAENKTGEVEKVYGMMAGLHADNGGAGISNAADEFAMMGISPKVQNCPLGCDSKINDLNHMYNNLDRLYNDCYIKVQAYQHVVKTLESQKDWYHKTQIALEEKIRVLSANLENTTNTLSYTEKLHDQAQKEKKEWEVKYEATLARFEKWKESSKNLNKLINSSMSTRTKIGLGFKEYFGEDEVFDLSRPSTMYPEPVEEEVKPLYSRFVKAGEMHAVPPSITGTYMPTPYKSDIEETQVSYGSKSDNKTSETLSESNDFVSCDNSDKSSDSETYASCDSSLKTKTKDFPPAVDIKTLPESDVEDPNSTAGSPSFSCLENVKSPRIFCNKSGMNNRNVCKNNSVRVKKCFVCGSKLHLIKDCDFYNCVDSVPCKSKAASVPAGSRNSSASVTAGGSDPAASRNRPAVNSAGRPNPTGRVGQAAHLAAAQSNPAGWSKRPAPVSAGRPVSAGWLNPAARPYFRPSSVYFNNMYWPNLYDPMYMNKGRWGTAGDPSTDNDIGIVDSGCSRSMTGNKEKLDDFVQVKGGIVKFGGGDGRISGKGTIRTSKLDFENVYYVEELQHFNLFSVSQICDKKNKVLFTDTDCLVLTEEFQLPDESQVVLRIPRERDLYTFSISELQPEQNVTCLVAKASLDESTRWHRRMAHVNFKTINKLAKEGLVDGLPLKVFTNEHNCVACNKGKQHKASYKHISAVRLITETLQLLHMDLFGPTNIRSIDQKYYSLVVTDDFSRFTWTFFLGTKDETFYVLKEFIALIENQLNKKVKGIRCDNGTEFKNAKLIELCGEKGIKRDYSNPRTPQQNGVAERKNRTLIEAARTMLADSKLPTMFWTEAVSTACYVLNRVSITNPHNKTPYELISGKVPQIGHLKPFGCQVTILNTSDHLGKFEGKADEGYLVGYAPNSKAYRVYNLTNKRVEETMNLRFLEDKPNVQGIGHEWYFDLDYLTDSLGYTRFKTDKPAGTQETNINAGTQDHDSDSEVDEQVIVVPSFPSNSFAGPSSSNGPSVMERNADYAEELAKLQRQEYEAKDAAARYGYLFSQETAEILSQAEAEIRNQGVSADRDPAGIDSAGGVSAGSDPAGGNPAGSFQPAGSYEPAGQGNPAVSTSVSADFIPVHAVESTLPLGQSLGLTLIEAARTMLADSKLPTMFWTEAVSTACYVLNRVSITNPHNKTPYELISGKVPQISHLKPFGCQVTILNTSDYLGKFEGKADDGYLVGYASNSKAYRVYNLPNKRVEETLNLRFLEDKPNVQGIGHEWYFDLDYLTDSLGYTRFKTDTPAGTQETNINAGTQDHDSDSEVDEQVIVVPSFPSNRFVGPSFNKGPSIMERNADYAEELATLQRQEYEAKDAAARYGYLFSQATAEILCQAEAEIRNQGVSAVRDPASIDSAVRDPAGIDSAVRELADIDSAVRDPAGIDSAVRELADIDSAVRDPAGIVSADGVSTGSPSAGSDPARGNPADSFQPAGSFEPADESNPAVSSSVSAAFNPVYADESTLPPGQQLGSSENTTRFPVPSDVCRDQLSSGIFTSSSYD</sequence>
<dbReference type="InterPro" id="IPR057670">
    <property type="entry name" value="SH3_retrovirus"/>
</dbReference>
<feature type="region of interest" description="Disordered" evidence="2">
    <location>
        <begin position="424"/>
        <end position="492"/>
    </location>
</feature>
<dbReference type="Pfam" id="PF00665">
    <property type="entry name" value="rve"/>
    <property type="match status" value="1"/>
</dbReference>
<dbReference type="InterPro" id="IPR025724">
    <property type="entry name" value="GAG-pre-integrase_dom"/>
</dbReference>
<proteinExistence type="predicted"/>
<dbReference type="InterPro" id="IPR001584">
    <property type="entry name" value="Integrase_cat-core"/>
</dbReference>
<feature type="non-terminal residue" evidence="4">
    <location>
        <position position="1580"/>
    </location>
</feature>
<feature type="compositionally biased region" description="Polar residues" evidence="2">
    <location>
        <begin position="1325"/>
        <end position="1337"/>
    </location>
</feature>
<feature type="region of interest" description="Disordered" evidence="2">
    <location>
        <begin position="1101"/>
        <end position="1148"/>
    </location>
</feature>
<comment type="caution">
    <text evidence="4">The sequence shown here is derived from an EMBL/GenBank/DDBJ whole genome shotgun (WGS) entry which is preliminary data.</text>
</comment>
<feature type="region of interest" description="Disordered" evidence="2">
    <location>
        <begin position="1323"/>
        <end position="1344"/>
    </location>
</feature>
<feature type="region of interest" description="Disordered" evidence="2">
    <location>
        <begin position="1002"/>
        <end position="1025"/>
    </location>
</feature>
<dbReference type="EMBL" id="BQNB010018468">
    <property type="protein sequence ID" value="GJT74766.1"/>
    <property type="molecule type" value="Genomic_DNA"/>
</dbReference>
<dbReference type="PANTHER" id="PTHR42648:SF32">
    <property type="entry name" value="RIBONUCLEASE H-LIKE DOMAIN, GAG-PRE-INTEGRASE DOMAIN PROTEIN-RELATED"/>
    <property type="match status" value="1"/>
</dbReference>
<reference evidence="4" key="1">
    <citation type="journal article" date="2022" name="Int. J. Mol. Sci.">
        <title>Draft Genome of Tanacetum Coccineum: Genomic Comparison of Closely Related Tanacetum-Family Plants.</title>
        <authorList>
            <person name="Yamashiro T."/>
            <person name="Shiraishi A."/>
            <person name="Nakayama K."/>
            <person name="Satake H."/>
        </authorList>
    </citation>
    <scope>NUCLEOTIDE SEQUENCE</scope>
</reference>
<dbReference type="Proteomes" id="UP001151760">
    <property type="component" value="Unassembled WGS sequence"/>
</dbReference>
<dbReference type="Pfam" id="PF22936">
    <property type="entry name" value="Pol_BBD"/>
    <property type="match status" value="1"/>
</dbReference>
<feature type="compositionally biased region" description="Polar residues" evidence="2">
    <location>
        <begin position="286"/>
        <end position="312"/>
    </location>
</feature>
<dbReference type="Pfam" id="PF13976">
    <property type="entry name" value="gag_pre-integrs"/>
    <property type="match status" value="1"/>
</dbReference>
<dbReference type="SUPFAM" id="SSF53098">
    <property type="entry name" value="Ribonuclease H-like"/>
    <property type="match status" value="2"/>
</dbReference>
<organism evidence="4 5">
    <name type="scientific">Tanacetum coccineum</name>
    <dbReference type="NCBI Taxonomy" id="301880"/>
    <lineage>
        <taxon>Eukaryota</taxon>
        <taxon>Viridiplantae</taxon>
        <taxon>Streptophyta</taxon>
        <taxon>Embryophyta</taxon>
        <taxon>Tracheophyta</taxon>
        <taxon>Spermatophyta</taxon>
        <taxon>Magnoliopsida</taxon>
        <taxon>eudicotyledons</taxon>
        <taxon>Gunneridae</taxon>
        <taxon>Pentapetalae</taxon>
        <taxon>asterids</taxon>
        <taxon>campanulids</taxon>
        <taxon>Asterales</taxon>
        <taxon>Asteraceae</taxon>
        <taxon>Asteroideae</taxon>
        <taxon>Anthemideae</taxon>
        <taxon>Anthemidinae</taxon>
        <taxon>Tanacetum</taxon>
    </lineage>
</organism>
<dbReference type="InterPro" id="IPR039537">
    <property type="entry name" value="Retrotran_Ty1/copia-like"/>
</dbReference>